<dbReference type="SUPFAM" id="SSF56784">
    <property type="entry name" value="HAD-like"/>
    <property type="match status" value="1"/>
</dbReference>
<dbReference type="Pfam" id="PF00702">
    <property type="entry name" value="Hydrolase"/>
    <property type="match status" value="1"/>
</dbReference>
<comment type="caution">
    <text evidence="3">The sequence shown here is derived from an EMBL/GenBank/DDBJ whole genome shotgun (WGS) entry which is preliminary data.</text>
</comment>
<organism evidence="3 4">
    <name type="scientific">Rubneribacter badeniensis</name>
    <dbReference type="NCBI Taxonomy" id="2070688"/>
    <lineage>
        <taxon>Bacteria</taxon>
        <taxon>Bacillati</taxon>
        <taxon>Actinomycetota</taxon>
        <taxon>Coriobacteriia</taxon>
        <taxon>Eggerthellales</taxon>
        <taxon>Eggerthellaceae</taxon>
        <taxon>Rubneribacter</taxon>
    </lineage>
</organism>
<evidence type="ECO:0000256" key="1">
    <source>
        <dbReference type="ARBA" id="ARBA00022801"/>
    </source>
</evidence>
<dbReference type="SFLD" id="SFLDS00003">
    <property type="entry name" value="Haloacid_Dehalogenase"/>
    <property type="match status" value="1"/>
</dbReference>
<reference evidence="3 4" key="1">
    <citation type="journal article" date="2018" name="Int. J. Syst. Evol. Microbiol.">
        <title>Rubneribacter badeniensis gen. nov., sp. nov. and Enteroscipio rubneri gen. nov., sp. nov., new members of the Eggerthellaceae isolated from human faeces.</title>
        <authorList>
            <person name="Danylec N."/>
            <person name="Gobl A."/>
            <person name="Stoll D.A."/>
            <person name="Hetzer B."/>
            <person name="Kulling S.E."/>
            <person name="Huch M."/>
        </authorList>
    </citation>
    <scope>NUCLEOTIDE SEQUENCE [LARGE SCALE GENOMIC DNA]</scope>
    <source>
        <strain evidence="3 4">ResAG-85</strain>
    </source>
</reference>
<reference evidence="2" key="3">
    <citation type="submission" date="2021-09" db="EMBL/GenBank/DDBJ databases">
        <authorList>
            <person name="Gilroy R."/>
        </authorList>
    </citation>
    <scope>NUCLEOTIDE SEQUENCE</scope>
    <source>
        <strain evidence="2">USAMLcec12-2067</strain>
    </source>
</reference>
<gene>
    <name evidence="3" type="ORF">C2L80_01915</name>
    <name evidence="2" type="ORF">K8V16_01200</name>
</gene>
<accession>A0A2K2U805</accession>
<dbReference type="EMBL" id="DYZL01000025">
    <property type="protein sequence ID" value="HJH42396.1"/>
    <property type="molecule type" value="Genomic_DNA"/>
</dbReference>
<dbReference type="Gene3D" id="3.40.50.1000">
    <property type="entry name" value="HAD superfamily/HAD-like"/>
    <property type="match status" value="1"/>
</dbReference>
<evidence type="ECO:0000313" key="3">
    <source>
        <dbReference type="EMBL" id="PNV66328.1"/>
    </source>
</evidence>
<dbReference type="PANTHER" id="PTHR43316">
    <property type="entry name" value="HYDROLASE, HALOACID DELAHOGENASE-RELATED"/>
    <property type="match status" value="1"/>
</dbReference>
<dbReference type="InterPro" id="IPR036412">
    <property type="entry name" value="HAD-like_sf"/>
</dbReference>
<evidence type="ECO:0000313" key="2">
    <source>
        <dbReference type="EMBL" id="HJH42396.1"/>
    </source>
</evidence>
<dbReference type="SFLD" id="SFLDG01129">
    <property type="entry name" value="C1.5:_HAD__Beta-PGM__Phosphata"/>
    <property type="match status" value="1"/>
</dbReference>
<dbReference type="RefSeq" id="WP_092198962.1">
    <property type="nucleotide sequence ID" value="NZ_PPEL01000004.1"/>
</dbReference>
<dbReference type="Proteomes" id="UP000236488">
    <property type="component" value="Unassembled WGS sequence"/>
</dbReference>
<dbReference type="PANTHER" id="PTHR43316:SF3">
    <property type="entry name" value="HALOACID DEHALOGENASE, TYPE II (AFU_ORTHOLOGUE AFUA_2G07750)-RELATED"/>
    <property type="match status" value="1"/>
</dbReference>
<dbReference type="AlphaFoldDB" id="A0A2K2U805"/>
<keyword evidence="1 3" id="KW-0378">Hydrolase</keyword>
<dbReference type="InterPro" id="IPR051540">
    <property type="entry name" value="S-2-haloacid_dehalogenase"/>
</dbReference>
<proteinExistence type="predicted"/>
<evidence type="ECO:0000313" key="4">
    <source>
        <dbReference type="Proteomes" id="UP000236488"/>
    </source>
</evidence>
<dbReference type="InterPro" id="IPR023214">
    <property type="entry name" value="HAD_sf"/>
</dbReference>
<dbReference type="Proteomes" id="UP000789325">
    <property type="component" value="Unassembled WGS sequence"/>
</dbReference>
<sequence>MNDHTAAVGPYRAIFFDLDGTLLPLDVDEFMRDYFAALGAYVARFGVSPEAFMAGMKAGIKNMAAHDDGRPNDEAFWEGYFAHIDADACDWGDELARFYDCEFGLLGANVVPNPAAARAIETLAAKGYPLVLATMPMFPERAVRWRLEWAGIDPARFARITHFENSSSVKPKPAYFAESIAAAGLSGTDVLMVGNNTVEDLAACALGADAFLVTDHLLDPTGGFDASSVRSGTMEEFAAWVEKLPVCANPALGIGTGLVDAAVRERVIAESRNAAPAAGEKRAEFSIDGIEG</sequence>
<reference evidence="2" key="2">
    <citation type="journal article" date="2021" name="PeerJ">
        <title>Extensive microbial diversity within the chicken gut microbiome revealed by metagenomics and culture.</title>
        <authorList>
            <person name="Gilroy R."/>
            <person name="Ravi A."/>
            <person name="Getino M."/>
            <person name="Pursley I."/>
            <person name="Horton D.L."/>
            <person name="Alikhan N.F."/>
            <person name="Baker D."/>
            <person name="Gharbi K."/>
            <person name="Hall N."/>
            <person name="Watson M."/>
            <person name="Adriaenssens E.M."/>
            <person name="Foster-Nyarko E."/>
            <person name="Jarju S."/>
            <person name="Secka A."/>
            <person name="Antonio M."/>
            <person name="Oren A."/>
            <person name="Chaudhuri R.R."/>
            <person name="La Ragione R."/>
            <person name="Hildebrand F."/>
            <person name="Pallen M.J."/>
        </authorList>
    </citation>
    <scope>NUCLEOTIDE SEQUENCE</scope>
    <source>
        <strain evidence="2">USAMLcec12-2067</strain>
    </source>
</reference>
<protein>
    <submittedName>
        <fullName evidence="3">HAD family hydrolase</fullName>
    </submittedName>
</protein>
<keyword evidence="4" id="KW-1185">Reference proteome</keyword>
<name>A0A2K2U805_9ACTN</name>
<dbReference type="EMBL" id="PPEL01000004">
    <property type="protein sequence ID" value="PNV66328.1"/>
    <property type="molecule type" value="Genomic_DNA"/>
</dbReference>
<dbReference type="GO" id="GO:0016787">
    <property type="term" value="F:hydrolase activity"/>
    <property type="evidence" value="ECO:0007669"/>
    <property type="project" value="UniProtKB-KW"/>
</dbReference>